<sequence>MMDWIFSNIYIVVIIGFAIFTAISSRSGKGKTSRRPPSMPTFGGSPLTGERSNRESSPPLLNDNGNSAEEAQRRYHEAQRQYDNGSDNSYEQDENWGEPDRRYSDEPERSLSREGMGTEGLSSRQEALNKRLDSLESNLNQRTHGMSSGGADLSSSEVQSESAAASDRQVYAEQLRQGVIWAEILGPPRSRQSQVRSRPVNRNS</sequence>
<dbReference type="OrthoDB" id="1798639at2"/>
<gene>
    <name evidence="3" type="ORF">AR543_18115</name>
</gene>
<feature type="region of interest" description="Disordered" evidence="1">
    <location>
        <begin position="140"/>
        <end position="169"/>
    </location>
</feature>
<dbReference type="RefSeq" id="WP_060535833.1">
    <property type="nucleotide sequence ID" value="NZ_CP013023.1"/>
</dbReference>
<dbReference type="EMBL" id="CP013023">
    <property type="protein sequence ID" value="ANF97737.1"/>
    <property type="molecule type" value="Genomic_DNA"/>
</dbReference>
<name>A0A172ZKF3_9BACL</name>
<evidence type="ECO:0000256" key="2">
    <source>
        <dbReference type="SAM" id="Phobius"/>
    </source>
</evidence>
<keyword evidence="2" id="KW-1133">Transmembrane helix</keyword>
<evidence type="ECO:0000313" key="4">
    <source>
        <dbReference type="Proteomes" id="UP000078148"/>
    </source>
</evidence>
<feature type="transmembrane region" description="Helical" evidence="2">
    <location>
        <begin position="6"/>
        <end position="25"/>
    </location>
</feature>
<feature type="compositionally biased region" description="Basic and acidic residues" evidence="1">
    <location>
        <begin position="98"/>
        <end position="112"/>
    </location>
</feature>
<dbReference type="Proteomes" id="UP000078148">
    <property type="component" value="Chromosome"/>
</dbReference>
<keyword evidence="4" id="KW-1185">Reference proteome</keyword>
<evidence type="ECO:0000313" key="3">
    <source>
        <dbReference type="EMBL" id="ANF97737.1"/>
    </source>
</evidence>
<dbReference type="AlphaFoldDB" id="A0A172ZKF3"/>
<feature type="compositionally biased region" description="Low complexity" evidence="1">
    <location>
        <begin position="187"/>
        <end position="204"/>
    </location>
</feature>
<organism evidence="3 4">
    <name type="scientific">Paenibacillus bovis</name>
    <dbReference type="NCBI Taxonomy" id="1616788"/>
    <lineage>
        <taxon>Bacteria</taxon>
        <taxon>Bacillati</taxon>
        <taxon>Bacillota</taxon>
        <taxon>Bacilli</taxon>
        <taxon>Bacillales</taxon>
        <taxon>Paenibacillaceae</taxon>
        <taxon>Paenibacillus</taxon>
    </lineage>
</organism>
<protein>
    <submittedName>
        <fullName evidence="3">Uncharacterized protein</fullName>
    </submittedName>
</protein>
<evidence type="ECO:0000256" key="1">
    <source>
        <dbReference type="SAM" id="MobiDB-lite"/>
    </source>
</evidence>
<reference evidence="3 4" key="2">
    <citation type="journal article" date="2016" name="Int. J. Syst. Evol. Microbiol.">
        <title>Paenibacillus bovis sp. nov., isolated from raw yak (Bos grunniens) milk.</title>
        <authorList>
            <person name="Gao C."/>
            <person name="Han J."/>
            <person name="Liu Z."/>
            <person name="Xu X."/>
            <person name="Hang F."/>
            <person name="Wu Z."/>
        </authorList>
    </citation>
    <scope>NUCLEOTIDE SEQUENCE [LARGE SCALE GENOMIC DNA]</scope>
    <source>
        <strain evidence="3 4">BD3526</strain>
    </source>
</reference>
<feature type="region of interest" description="Disordered" evidence="1">
    <location>
        <begin position="26"/>
        <end position="125"/>
    </location>
</feature>
<dbReference type="KEGG" id="pbv:AR543_18115"/>
<feature type="compositionally biased region" description="Low complexity" evidence="1">
    <location>
        <begin position="154"/>
        <end position="166"/>
    </location>
</feature>
<keyword evidence="2" id="KW-0812">Transmembrane</keyword>
<feature type="region of interest" description="Disordered" evidence="1">
    <location>
        <begin position="182"/>
        <end position="204"/>
    </location>
</feature>
<keyword evidence="2" id="KW-0472">Membrane</keyword>
<reference evidence="4" key="1">
    <citation type="submission" date="2015-10" db="EMBL/GenBank/DDBJ databases">
        <title>Genome of Paenibacillus bovis sp. nov.</title>
        <authorList>
            <person name="Wu Z."/>
            <person name="Gao C."/>
            <person name="Liu Z."/>
            <person name="Zheng H."/>
        </authorList>
    </citation>
    <scope>NUCLEOTIDE SEQUENCE [LARGE SCALE GENOMIC DNA]</scope>
    <source>
        <strain evidence="4">BD3526</strain>
    </source>
</reference>
<proteinExistence type="predicted"/>
<dbReference type="STRING" id="1616788.AR543_18115"/>
<accession>A0A172ZKF3</accession>
<feature type="compositionally biased region" description="Basic and acidic residues" evidence="1">
    <location>
        <begin position="70"/>
        <end position="80"/>
    </location>
</feature>